<proteinExistence type="predicted"/>
<evidence type="ECO:0000313" key="3">
    <source>
        <dbReference type="Proteomes" id="UP000587070"/>
    </source>
</evidence>
<dbReference type="AlphaFoldDB" id="A0A840G3C8"/>
<sequence length="110" mass="11442">MAENTTRPSLPIRVSARVTGDSALIKALLTHPMENGLGKTAAGEAIPANFITEVSVFVNDALVASLQTGPGIAADPLFGWKVGGVRIGDAVRVSWRDNQGAEQSQASTAR</sequence>
<evidence type="ECO:0000313" key="2">
    <source>
        <dbReference type="EMBL" id="MBB4246436.1"/>
    </source>
</evidence>
<dbReference type="Pfam" id="PF08770">
    <property type="entry name" value="SoxZ"/>
    <property type="match status" value="1"/>
</dbReference>
<dbReference type="InterPro" id="IPR014880">
    <property type="entry name" value="SoxZ_dom"/>
</dbReference>
<evidence type="ECO:0000259" key="1">
    <source>
        <dbReference type="Pfam" id="PF08770"/>
    </source>
</evidence>
<comment type="caution">
    <text evidence="2">The sequence shown here is derived from an EMBL/GenBank/DDBJ whole genome shotgun (WGS) entry which is preliminary data.</text>
</comment>
<dbReference type="RefSeq" id="WP_153114510.1">
    <property type="nucleotide sequence ID" value="NZ_JACIGE010000002.1"/>
</dbReference>
<keyword evidence="3" id="KW-1185">Reference proteome</keyword>
<dbReference type="InterPro" id="IPR030995">
    <property type="entry name" value="SoxZ"/>
</dbReference>
<dbReference type="Proteomes" id="UP000587070">
    <property type="component" value="Unassembled WGS sequence"/>
</dbReference>
<gene>
    <name evidence="2" type="ORF">GGD90_000793</name>
</gene>
<dbReference type="EMBL" id="JACIGE010000002">
    <property type="protein sequence ID" value="MBB4246436.1"/>
    <property type="molecule type" value="Genomic_DNA"/>
</dbReference>
<dbReference type="InterPro" id="IPR013783">
    <property type="entry name" value="Ig-like_fold"/>
</dbReference>
<organism evidence="2 3">
    <name type="scientific">Rhodocyclus tenuis</name>
    <name type="common">Rhodospirillum tenue</name>
    <dbReference type="NCBI Taxonomy" id="1066"/>
    <lineage>
        <taxon>Bacteria</taxon>
        <taxon>Pseudomonadati</taxon>
        <taxon>Pseudomonadota</taxon>
        <taxon>Betaproteobacteria</taxon>
        <taxon>Rhodocyclales</taxon>
        <taxon>Rhodocyclaceae</taxon>
        <taxon>Rhodocyclus</taxon>
    </lineage>
</organism>
<feature type="domain" description="Sulphur oxidation protein SoxZ" evidence="1">
    <location>
        <begin position="13"/>
        <end position="106"/>
    </location>
</feature>
<dbReference type="OrthoDB" id="9795530at2"/>
<dbReference type="NCBIfam" id="TIGR04490">
    <property type="entry name" value="SoxZ_true"/>
    <property type="match status" value="1"/>
</dbReference>
<reference evidence="2 3" key="1">
    <citation type="submission" date="2020-08" db="EMBL/GenBank/DDBJ databases">
        <title>Genome sequencing of Purple Non-Sulfur Bacteria from various extreme environments.</title>
        <authorList>
            <person name="Mayer M."/>
        </authorList>
    </citation>
    <scope>NUCLEOTIDE SEQUENCE [LARGE SCALE GENOMIC DNA]</scope>
    <source>
        <strain evidence="2 3">2761</strain>
    </source>
</reference>
<dbReference type="SUPFAM" id="SSF81296">
    <property type="entry name" value="E set domains"/>
    <property type="match status" value="1"/>
</dbReference>
<accession>A0A840G3C8</accession>
<name>A0A840G3C8_RHOTE</name>
<dbReference type="Gene3D" id="2.60.40.10">
    <property type="entry name" value="Immunoglobulins"/>
    <property type="match status" value="1"/>
</dbReference>
<protein>
    <submittedName>
        <fullName evidence="2">Thiosulfate oxidation carrier complex protein SoxZ</fullName>
    </submittedName>
</protein>
<dbReference type="InterPro" id="IPR014756">
    <property type="entry name" value="Ig_E-set"/>
</dbReference>